<dbReference type="Gene3D" id="2.60.120.1440">
    <property type="match status" value="1"/>
</dbReference>
<dbReference type="PIRSF" id="PIRSF018266">
    <property type="entry name" value="FecR"/>
    <property type="match status" value="1"/>
</dbReference>
<dbReference type="RefSeq" id="WP_211973310.1">
    <property type="nucleotide sequence ID" value="NZ_CBFHAM010000110.1"/>
</dbReference>
<dbReference type="Pfam" id="PF04773">
    <property type="entry name" value="FecR"/>
    <property type="match status" value="1"/>
</dbReference>
<dbReference type="Pfam" id="PF16344">
    <property type="entry name" value="FecR_C"/>
    <property type="match status" value="1"/>
</dbReference>
<evidence type="ECO:0000256" key="1">
    <source>
        <dbReference type="SAM" id="Phobius"/>
    </source>
</evidence>
<dbReference type="InterPro" id="IPR012373">
    <property type="entry name" value="Ferrdict_sens_TM"/>
</dbReference>
<dbReference type="Proteomes" id="UP000676386">
    <property type="component" value="Unassembled WGS sequence"/>
</dbReference>
<proteinExistence type="predicted"/>
<accession>A0ABS5IZ15</accession>
<protein>
    <submittedName>
        <fullName evidence="4">FecR domain-containing protein</fullName>
    </submittedName>
</protein>
<evidence type="ECO:0000259" key="3">
    <source>
        <dbReference type="Pfam" id="PF16344"/>
    </source>
</evidence>
<comment type="caution">
    <text evidence="4">The sequence shown here is derived from an EMBL/GenBank/DDBJ whole genome shotgun (WGS) entry which is preliminary data.</text>
</comment>
<sequence>MIVLSETIRSILINKLSGSITSEEERTLKKWRLQSDAHDREINQYAALWAASGRVLLQPDFDMVSAWEQLDQCLRNNGLVVNAHITSPLRMSALRKYTRMAVAAMIAVITLIAGWLIFSKNEKTIYKVVSAVDANKYQRLPDNSMILLRKGASITYKTTFGHSDRLVELHGDAFFDVVQNPKLPFNVQTDRSLVKVLGTSFVINTCVQHDRVAVVAGKVLLSVRDNPEAHCFISAQEEAFYTGKTFEKINISDDNYLSWQTDALTFSRASLEKVVVDLSFYYSTTIKLDDILKERDIKVTGSFRKQSLQVVLDEITAITGLHYRSVKDTLVIY</sequence>
<dbReference type="InterPro" id="IPR006860">
    <property type="entry name" value="FecR"/>
</dbReference>
<keyword evidence="5" id="KW-1185">Reference proteome</keyword>
<organism evidence="4 5">
    <name type="scientific">Chitinophaga hostae</name>
    <dbReference type="NCBI Taxonomy" id="2831022"/>
    <lineage>
        <taxon>Bacteria</taxon>
        <taxon>Pseudomonadati</taxon>
        <taxon>Bacteroidota</taxon>
        <taxon>Chitinophagia</taxon>
        <taxon>Chitinophagales</taxon>
        <taxon>Chitinophagaceae</taxon>
        <taxon>Chitinophaga</taxon>
    </lineage>
</organism>
<gene>
    <name evidence="4" type="ORF">KE626_12880</name>
</gene>
<dbReference type="Gene3D" id="3.55.50.30">
    <property type="match status" value="1"/>
</dbReference>
<name>A0ABS5IZ15_9BACT</name>
<dbReference type="EMBL" id="JAGTXB010000005">
    <property type="protein sequence ID" value="MBS0028205.1"/>
    <property type="molecule type" value="Genomic_DNA"/>
</dbReference>
<evidence type="ECO:0000313" key="5">
    <source>
        <dbReference type="Proteomes" id="UP000676386"/>
    </source>
</evidence>
<keyword evidence="1" id="KW-0812">Transmembrane</keyword>
<feature type="domain" description="FecR protein" evidence="2">
    <location>
        <begin position="132"/>
        <end position="219"/>
    </location>
</feature>
<keyword evidence="1" id="KW-1133">Transmembrane helix</keyword>
<evidence type="ECO:0000313" key="4">
    <source>
        <dbReference type="EMBL" id="MBS0028205.1"/>
    </source>
</evidence>
<dbReference type="PANTHER" id="PTHR30273">
    <property type="entry name" value="PERIPLASMIC SIGNAL SENSOR AND SIGMA FACTOR ACTIVATOR FECR-RELATED"/>
    <property type="match status" value="1"/>
</dbReference>
<keyword evidence="1" id="KW-0472">Membrane</keyword>
<feature type="transmembrane region" description="Helical" evidence="1">
    <location>
        <begin position="100"/>
        <end position="118"/>
    </location>
</feature>
<dbReference type="InterPro" id="IPR032508">
    <property type="entry name" value="FecR_C"/>
</dbReference>
<reference evidence="4 5" key="1">
    <citation type="submission" date="2021-04" db="EMBL/GenBank/DDBJ databases">
        <title>Chitinophaga sp. nov., isolated from the rhizosphere soil.</title>
        <authorList>
            <person name="He S."/>
        </authorList>
    </citation>
    <scope>NUCLEOTIDE SEQUENCE [LARGE SCALE GENOMIC DNA]</scope>
    <source>
        <strain evidence="4 5">2R12</strain>
    </source>
</reference>
<feature type="domain" description="Protein FecR C-terminal" evidence="3">
    <location>
        <begin position="264"/>
        <end position="332"/>
    </location>
</feature>
<dbReference type="PANTHER" id="PTHR30273:SF2">
    <property type="entry name" value="PROTEIN FECR"/>
    <property type="match status" value="1"/>
</dbReference>
<evidence type="ECO:0000259" key="2">
    <source>
        <dbReference type="Pfam" id="PF04773"/>
    </source>
</evidence>